<feature type="transmembrane region" description="Helical" evidence="8">
    <location>
        <begin position="286"/>
        <end position="306"/>
    </location>
</feature>
<dbReference type="InterPro" id="IPR026046">
    <property type="entry name" value="UBIAD1"/>
</dbReference>
<keyword evidence="7 8" id="KW-0472">Membrane</keyword>
<dbReference type="Proteomes" id="UP001500909">
    <property type="component" value="Unassembled WGS sequence"/>
</dbReference>
<keyword evidence="3" id="KW-0474">Menaquinone biosynthesis</keyword>
<feature type="transmembrane region" description="Helical" evidence="8">
    <location>
        <begin position="51"/>
        <end position="70"/>
    </location>
</feature>
<feature type="transmembrane region" description="Helical" evidence="8">
    <location>
        <begin position="183"/>
        <end position="205"/>
    </location>
</feature>
<dbReference type="EMBL" id="BAAABY010000007">
    <property type="protein sequence ID" value="GAA0445349.1"/>
    <property type="molecule type" value="Genomic_DNA"/>
</dbReference>
<evidence type="ECO:0000313" key="10">
    <source>
        <dbReference type="Proteomes" id="UP001500909"/>
    </source>
</evidence>
<dbReference type="InterPro" id="IPR000537">
    <property type="entry name" value="UbiA_prenyltransferase"/>
</dbReference>
<evidence type="ECO:0000256" key="3">
    <source>
        <dbReference type="ARBA" id="ARBA00022428"/>
    </source>
</evidence>
<reference evidence="9 10" key="1">
    <citation type="journal article" date="2019" name="Int. J. Syst. Evol. Microbiol.">
        <title>The Global Catalogue of Microorganisms (GCM) 10K type strain sequencing project: providing services to taxonomists for standard genome sequencing and annotation.</title>
        <authorList>
            <consortium name="The Broad Institute Genomics Platform"/>
            <consortium name="The Broad Institute Genome Sequencing Center for Infectious Disease"/>
            <person name="Wu L."/>
            <person name="Ma J."/>
        </authorList>
    </citation>
    <scope>NUCLEOTIDE SEQUENCE [LARGE SCALE GENOMIC DNA]</scope>
    <source>
        <strain evidence="9 10">JCM 4805</strain>
    </source>
</reference>
<keyword evidence="6 8" id="KW-1133">Transmembrane helix</keyword>
<evidence type="ECO:0000256" key="2">
    <source>
        <dbReference type="ARBA" id="ARBA00004863"/>
    </source>
</evidence>
<evidence type="ECO:0000256" key="8">
    <source>
        <dbReference type="SAM" id="Phobius"/>
    </source>
</evidence>
<keyword evidence="10" id="KW-1185">Reference proteome</keyword>
<proteinExistence type="predicted"/>
<evidence type="ECO:0000256" key="7">
    <source>
        <dbReference type="ARBA" id="ARBA00023136"/>
    </source>
</evidence>
<gene>
    <name evidence="9" type="ORF">GCM10010361_06410</name>
</gene>
<dbReference type="RefSeq" id="WP_346092787.1">
    <property type="nucleotide sequence ID" value="NZ_BAAABY010000007.1"/>
</dbReference>
<dbReference type="Pfam" id="PF01040">
    <property type="entry name" value="UbiA"/>
    <property type="match status" value="1"/>
</dbReference>
<evidence type="ECO:0000256" key="4">
    <source>
        <dbReference type="ARBA" id="ARBA00022679"/>
    </source>
</evidence>
<sequence length="345" mass="36503">MHLAPAAAAVPPHGAVAAFLRLARIKFLFQSMLVTSFGVTLAVHTTGAVSLGWYALTLAFAWTTHLMTHFCNDYFDLEADRANRSPTAWTGGSRVLVEGLLRPSVSLSAAFVALFTGLALIAVMPDPADRTLALALTTLAWFYTAPPLRLNYHALGEVTCATVLYGMGPLLAARLQGGGQPPLLWWCIALVCALQALRCLIMNLADIDGDRRAGKTTLATLLGPRRLRHCYAVGQGAVYASVAALAWAGALPPAVAAAQAVAAPVGGYVIRSLFTDAMRDPRKASLVTFWASVQLPLTTCATMLALLADMALAGRPIPPAWCAVAAGATAAFAWWLARTALTRKH</sequence>
<organism evidence="9 10">
    <name type="scientific">Streptomyces olivaceiscleroticus</name>
    <dbReference type="NCBI Taxonomy" id="68245"/>
    <lineage>
        <taxon>Bacteria</taxon>
        <taxon>Bacillati</taxon>
        <taxon>Actinomycetota</taxon>
        <taxon>Actinomycetes</taxon>
        <taxon>Kitasatosporales</taxon>
        <taxon>Streptomycetaceae</taxon>
        <taxon>Streptomyces</taxon>
    </lineage>
</organism>
<protein>
    <submittedName>
        <fullName evidence="9">Prenyltransferase</fullName>
    </submittedName>
</protein>
<feature type="transmembrane region" description="Helical" evidence="8">
    <location>
        <begin position="230"/>
        <end position="250"/>
    </location>
</feature>
<evidence type="ECO:0000256" key="5">
    <source>
        <dbReference type="ARBA" id="ARBA00022692"/>
    </source>
</evidence>
<keyword evidence="4" id="KW-0808">Transferase</keyword>
<dbReference type="Gene3D" id="1.10.357.140">
    <property type="entry name" value="UbiA prenyltransferase"/>
    <property type="match status" value="1"/>
</dbReference>
<feature type="transmembrane region" description="Helical" evidence="8">
    <location>
        <begin position="256"/>
        <end position="274"/>
    </location>
</feature>
<feature type="transmembrane region" description="Helical" evidence="8">
    <location>
        <begin position="318"/>
        <end position="337"/>
    </location>
</feature>
<dbReference type="CDD" id="cd13962">
    <property type="entry name" value="PT_UbiA_UBIAD1"/>
    <property type="match status" value="1"/>
</dbReference>
<evidence type="ECO:0000256" key="1">
    <source>
        <dbReference type="ARBA" id="ARBA00004141"/>
    </source>
</evidence>
<evidence type="ECO:0000256" key="6">
    <source>
        <dbReference type="ARBA" id="ARBA00022989"/>
    </source>
</evidence>
<dbReference type="InterPro" id="IPR044878">
    <property type="entry name" value="UbiA_sf"/>
</dbReference>
<comment type="subcellular location">
    <subcellularLocation>
        <location evidence="1">Membrane</location>
        <topology evidence="1">Multi-pass membrane protein</topology>
    </subcellularLocation>
</comment>
<comment type="pathway">
    <text evidence="2">Quinol/quinone metabolism; menaquinone biosynthesis.</text>
</comment>
<feature type="transmembrane region" description="Helical" evidence="8">
    <location>
        <begin position="105"/>
        <end position="124"/>
    </location>
</feature>
<comment type="caution">
    <text evidence="9">The sequence shown here is derived from an EMBL/GenBank/DDBJ whole genome shotgun (WGS) entry which is preliminary data.</text>
</comment>
<name>A0ABN0ZER8_9ACTN</name>
<dbReference type="PANTHER" id="PTHR13929">
    <property type="entry name" value="1,4-DIHYDROXY-2-NAPHTHOATE OCTAPRENYLTRANSFERASE"/>
    <property type="match status" value="1"/>
</dbReference>
<accession>A0ABN0ZER8</accession>
<dbReference type="PANTHER" id="PTHR13929:SF0">
    <property type="entry name" value="UBIA PRENYLTRANSFERASE DOMAIN-CONTAINING PROTEIN 1"/>
    <property type="match status" value="1"/>
</dbReference>
<keyword evidence="5 8" id="KW-0812">Transmembrane</keyword>
<evidence type="ECO:0000313" key="9">
    <source>
        <dbReference type="EMBL" id="GAA0445349.1"/>
    </source>
</evidence>